<evidence type="ECO:0000313" key="2">
    <source>
        <dbReference type="WBParaSite" id="MhA1_Contig1479.frz3.gene5"/>
    </source>
</evidence>
<name>A0A1I8B5Z0_MELHA</name>
<dbReference type="AlphaFoldDB" id="A0A1I8B5Z0"/>
<dbReference type="WBParaSite" id="MhA1_Contig1479.frz3.gene5">
    <property type="protein sequence ID" value="MhA1_Contig1479.frz3.gene5"/>
    <property type="gene ID" value="MhA1_Contig1479.frz3.gene5"/>
</dbReference>
<organism evidence="1 2">
    <name type="scientific">Meloidogyne hapla</name>
    <name type="common">Root-knot nematode worm</name>
    <dbReference type="NCBI Taxonomy" id="6305"/>
    <lineage>
        <taxon>Eukaryota</taxon>
        <taxon>Metazoa</taxon>
        <taxon>Ecdysozoa</taxon>
        <taxon>Nematoda</taxon>
        <taxon>Chromadorea</taxon>
        <taxon>Rhabditida</taxon>
        <taxon>Tylenchina</taxon>
        <taxon>Tylenchomorpha</taxon>
        <taxon>Tylenchoidea</taxon>
        <taxon>Meloidogynidae</taxon>
        <taxon>Meloidogyninae</taxon>
        <taxon>Meloidogyne</taxon>
    </lineage>
</organism>
<evidence type="ECO:0000313" key="1">
    <source>
        <dbReference type="Proteomes" id="UP000095281"/>
    </source>
</evidence>
<proteinExistence type="predicted"/>
<dbReference type="Proteomes" id="UP000095281">
    <property type="component" value="Unplaced"/>
</dbReference>
<accession>A0A1I8B5Z0</accession>
<reference evidence="2" key="1">
    <citation type="submission" date="2016-11" db="UniProtKB">
        <authorList>
            <consortium name="WormBaseParasite"/>
        </authorList>
    </citation>
    <scope>IDENTIFICATION</scope>
</reference>
<keyword evidence="1" id="KW-1185">Reference proteome</keyword>
<sequence length="152" mass="18097">MSKLNSSQFIILSQYNKIMKENENLNFKLLQEAILREKISTIIEIGKMENKKKLKGNKRTQQTSEINSQQITSEIIQNIPESISRLTKDNRNLTKNDQEKHYCSSSWIFLKERREDGPMHIYYRGEHCHRANIVMPMRRKNNSQNKKKEEDL</sequence>
<protein>
    <submittedName>
        <fullName evidence="2">WRKY domain-containing protein</fullName>
    </submittedName>
</protein>